<dbReference type="InterPro" id="IPR018633">
    <property type="entry name" value="DUF2357"/>
</dbReference>
<organism evidence="2 3">
    <name type="scientific">Leeuwenhoekiella aestuarii</name>
    <dbReference type="NCBI Taxonomy" id="2249426"/>
    <lineage>
        <taxon>Bacteria</taxon>
        <taxon>Pseudomonadati</taxon>
        <taxon>Bacteroidota</taxon>
        <taxon>Flavobacteriia</taxon>
        <taxon>Flavobacteriales</taxon>
        <taxon>Flavobacteriaceae</taxon>
        <taxon>Leeuwenhoekiella</taxon>
    </lineage>
</organism>
<gene>
    <name evidence="2" type="ORF">DSM04_104481</name>
</gene>
<dbReference type="EMBL" id="QOVI01000004">
    <property type="protein sequence ID" value="RXG14372.1"/>
    <property type="molecule type" value="Genomic_DNA"/>
</dbReference>
<accession>A0A4Q0NTN2</accession>
<dbReference type="Proteomes" id="UP000289821">
    <property type="component" value="Unassembled WGS sequence"/>
</dbReference>
<evidence type="ECO:0000313" key="3">
    <source>
        <dbReference type="Proteomes" id="UP000289821"/>
    </source>
</evidence>
<sequence length="754" mass="86790">MNNNSLKIPLDHVEKSLFLEVIAKTANTIFEVSDAELNGEARYQLKEGCYYNYRFSSPNFFFESDEVVEKDPFNKNQGRISPNIFVGTLNLDIYSEISEKSQGKVSIEVQSRKTSYRNDYRFMLESITEHCTDLLMQINSPVSQDFEPDYSKGSETLYQRFTFIKSVIDTDEFNEAVYRIITSPNTKWTKTSEETDIRNVGKFKNHQVKQLLTRSQRTSLSGDHFLVKKGIPSIPTRVHSDLKIETVDTAENRFIKHVLEIFLKLCVNIESAVKPGTRIANEVKISIEKLEQHLHHTIFKEISRAQILKLNSPILQKKEGYREVLRAWLMFDLAARLIWTGGEDIYSSGKKDVATLYEYWLFFALLDLLKELFELSSDDLNGLIKPTSDGLSLTLAQGEKKSIRGILNHDFRKLQINFSFNRTFSKAHEHPSAGSWTKSMRPDYTLSIWPDGISEDQAEKEELIVHIHFDAKYKIENLVQIIHENDDLSKEKKDNLKGSYKNADLLKMHAYKDAIRRTGGAYVLYPGTETLSKKGFHEILPGLGAFPMRPSRTDSGVEHLRNFILQVIDHFLNRASQRENLAYRVFDIHKEKPNKLQERIPEAYGSNRDFIPDETTVIIAYYKKKNLTWILRNKLINLRTGTDMGSLRLGPAETGAKYVLLHGEGETITNKLYKVTERGPRILSKQDLISKGYPGDPKMDFYLTYKIEPVQEIEFENASWNISKLKNYKKGHAAAIPFTATLTELMNSLEQIKN</sequence>
<dbReference type="Pfam" id="PF09823">
    <property type="entry name" value="DUF2357"/>
    <property type="match status" value="1"/>
</dbReference>
<feature type="domain" description="DUF2357" evidence="1">
    <location>
        <begin position="78"/>
        <end position="328"/>
    </location>
</feature>
<name>A0A4Q0NTN2_9FLAO</name>
<evidence type="ECO:0000259" key="1">
    <source>
        <dbReference type="Pfam" id="PF09823"/>
    </source>
</evidence>
<protein>
    <recommendedName>
        <fullName evidence="1">DUF2357 domain-containing protein</fullName>
    </recommendedName>
</protein>
<dbReference type="InterPro" id="IPR007505">
    <property type="entry name" value="PDDEXK_7"/>
</dbReference>
<dbReference type="RefSeq" id="WP_128761773.1">
    <property type="nucleotide sequence ID" value="NZ_QOVI01000004.1"/>
</dbReference>
<evidence type="ECO:0000313" key="2">
    <source>
        <dbReference type="EMBL" id="RXG14372.1"/>
    </source>
</evidence>
<reference evidence="2 3" key="1">
    <citation type="submission" date="2018-07" db="EMBL/GenBank/DDBJ databases">
        <title>Leeuwenhoekiella genomics.</title>
        <authorList>
            <person name="Tahon G."/>
            <person name="Willems A."/>
        </authorList>
    </citation>
    <scope>NUCLEOTIDE SEQUENCE [LARGE SCALE GENOMIC DNA]</scope>
    <source>
        <strain evidence="2 3">R-50232</strain>
    </source>
</reference>
<comment type="caution">
    <text evidence="2">The sequence shown here is derived from an EMBL/GenBank/DDBJ whole genome shotgun (WGS) entry which is preliminary data.</text>
</comment>
<dbReference type="AlphaFoldDB" id="A0A4Q0NTN2"/>
<dbReference type="Pfam" id="PF04411">
    <property type="entry name" value="PDDEXK_7"/>
    <property type="match status" value="1"/>
</dbReference>
<proteinExistence type="predicted"/>
<keyword evidence="3" id="KW-1185">Reference proteome</keyword>